<feature type="domain" description="Dynein heavy chain AAA lid" evidence="1">
    <location>
        <begin position="68"/>
        <end position="129"/>
    </location>
</feature>
<evidence type="ECO:0000313" key="2">
    <source>
        <dbReference type="EnsemblMetazoa" id="PPAI007326-PA"/>
    </source>
</evidence>
<accession>A0A1B0DGP2</accession>
<dbReference type="Proteomes" id="UP000092462">
    <property type="component" value="Unassembled WGS sequence"/>
</dbReference>
<dbReference type="InterPro" id="IPR026983">
    <property type="entry name" value="DHC"/>
</dbReference>
<dbReference type="GO" id="GO:0005858">
    <property type="term" value="C:axonemal dynein complex"/>
    <property type="evidence" value="ECO:0007669"/>
    <property type="project" value="TreeGrafter"/>
</dbReference>
<keyword evidence="3" id="KW-1185">Reference proteome</keyword>
<sequence>MNILQYDPVTFPGPHVNCQLSINFLTLTQRYDMAVTQLCGKFQLPSQTFNLRDWIYTWAENEEDGGKRSYPFNYGDLTFSSRVLQNYLEDDLKAVPWDDLRYMFGEIIYGGHITDDWDKRLCQTYLQKLNI</sequence>
<dbReference type="InterPro" id="IPR041658">
    <property type="entry name" value="AAA_lid_11"/>
</dbReference>
<dbReference type="Pfam" id="PF18198">
    <property type="entry name" value="AAA_lid_11"/>
    <property type="match status" value="1"/>
</dbReference>
<dbReference type="Gene3D" id="1.10.8.720">
    <property type="entry name" value="Region D6 of dynein motor"/>
    <property type="match status" value="1"/>
</dbReference>
<reference evidence="2" key="1">
    <citation type="submission" date="2022-08" db="UniProtKB">
        <authorList>
            <consortium name="EnsemblMetazoa"/>
        </authorList>
    </citation>
    <scope>IDENTIFICATION</scope>
    <source>
        <strain evidence="2">Israel</strain>
    </source>
</reference>
<name>A0A1B0DGP2_PHLPP</name>
<evidence type="ECO:0000313" key="3">
    <source>
        <dbReference type="Proteomes" id="UP000092462"/>
    </source>
</evidence>
<dbReference type="VEuPathDB" id="VectorBase:PPAI007326"/>
<dbReference type="PANTHER" id="PTHR46532:SF11">
    <property type="entry name" value="DYNEIN AXONEMAL HEAVY CHAIN 12"/>
    <property type="match status" value="1"/>
</dbReference>
<organism evidence="2 3">
    <name type="scientific">Phlebotomus papatasi</name>
    <name type="common">Sandfly</name>
    <dbReference type="NCBI Taxonomy" id="29031"/>
    <lineage>
        <taxon>Eukaryota</taxon>
        <taxon>Metazoa</taxon>
        <taxon>Ecdysozoa</taxon>
        <taxon>Arthropoda</taxon>
        <taxon>Hexapoda</taxon>
        <taxon>Insecta</taxon>
        <taxon>Pterygota</taxon>
        <taxon>Neoptera</taxon>
        <taxon>Endopterygota</taxon>
        <taxon>Diptera</taxon>
        <taxon>Nematocera</taxon>
        <taxon>Psychodoidea</taxon>
        <taxon>Psychodidae</taxon>
        <taxon>Phlebotomus</taxon>
        <taxon>Phlebotomus</taxon>
    </lineage>
</organism>
<dbReference type="GO" id="GO:0045505">
    <property type="term" value="F:dynein intermediate chain binding"/>
    <property type="evidence" value="ECO:0007669"/>
    <property type="project" value="InterPro"/>
</dbReference>
<dbReference type="EnsemblMetazoa" id="PPAI007326-RA">
    <property type="protein sequence ID" value="PPAI007326-PA"/>
    <property type="gene ID" value="PPAI007326"/>
</dbReference>
<protein>
    <recommendedName>
        <fullName evidence="1">Dynein heavy chain AAA lid domain-containing protein</fullName>
    </recommendedName>
</protein>
<dbReference type="AlphaFoldDB" id="A0A1B0DGP2"/>
<dbReference type="VEuPathDB" id="VectorBase:PPAPM1_008392"/>
<dbReference type="GO" id="GO:0007018">
    <property type="term" value="P:microtubule-based movement"/>
    <property type="evidence" value="ECO:0007669"/>
    <property type="project" value="InterPro"/>
</dbReference>
<dbReference type="EMBL" id="AJVK01060149">
    <property type="status" value="NOT_ANNOTATED_CDS"/>
    <property type="molecule type" value="Genomic_DNA"/>
</dbReference>
<dbReference type="GO" id="GO:0051959">
    <property type="term" value="F:dynein light intermediate chain binding"/>
    <property type="evidence" value="ECO:0007669"/>
    <property type="project" value="InterPro"/>
</dbReference>
<proteinExistence type="predicted"/>
<evidence type="ECO:0000259" key="1">
    <source>
        <dbReference type="Pfam" id="PF18198"/>
    </source>
</evidence>
<dbReference type="PANTHER" id="PTHR46532">
    <property type="entry name" value="MALE FERTILITY FACTOR KL5"/>
    <property type="match status" value="1"/>
</dbReference>
<dbReference type="InterPro" id="IPR042219">
    <property type="entry name" value="AAA_lid_11_sf"/>
</dbReference>